<accession>A0AAD7EG06</accession>
<name>A0AAD7EG06_9AGAR</name>
<dbReference type="Proteomes" id="UP001218218">
    <property type="component" value="Unassembled WGS sequence"/>
</dbReference>
<reference evidence="1" key="1">
    <citation type="submission" date="2023-03" db="EMBL/GenBank/DDBJ databases">
        <title>Massive genome expansion in bonnet fungi (Mycena s.s.) driven by repeated elements and novel gene families across ecological guilds.</title>
        <authorList>
            <consortium name="Lawrence Berkeley National Laboratory"/>
            <person name="Harder C.B."/>
            <person name="Miyauchi S."/>
            <person name="Viragh M."/>
            <person name="Kuo A."/>
            <person name="Thoen E."/>
            <person name="Andreopoulos B."/>
            <person name="Lu D."/>
            <person name="Skrede I."/>
            <person name="Drula E."/>
            <person name="Henrissat B."/>
            <person name="Morin E."/>
            <person name="Kohler A."/>
            <person name="Barry K."/>
            <person name="LaButti K."/>
            <person name="Morin E."/>
            <person name="Salamov A."/>
            <person name="Lipzen A."/>
            <person name="Mereny Z."/>
            <person name="Hegedus B."/>
            <person name="Baldrian P."/>
            <person name="Stursova M."/>
            <person name="Weitz H."/>
            <person name="Taylor A."/>
            <person name="Grigoriev I.V."/>
            <person name="Nagy L.G."/>
            <person name="Martin F."/>
            <person name="Kauserud H."/>
        </authorList>
    </citation>
    <scope>NUCLEOTIDE SEQUENCE</scope>
    <source>
        <strain evidence="1">CBHHK002</strain>
    </source>
</reference>
<sequence>MTSSKTIPQLPVELITEIISAAWHMPLSPNERITLMRSSTLVNSTWADIFDLVSSRDVYIPSAAFCDYFLQRLHAQPPAVAPPSFFGPLLDLFRGPTMEPPIHPTPGSANLACQSLTIQIANDDVHPTKSSPMRLPMGGVLDSLLERLDAWSLAPNLRRLAIEYVDTGFDDIFNRDGLAALPRQITHLDLRYSFRTATPPWLVESLWRKQERRRHFGWKARDITRLSVVGAGENTIRDLLVVCSNVRTLDEGCGSVPV</sequence>
<gene>
    <name evidence="1" type="ORF">DFH08DRAFT_970596</name>
</gene>
<evidence type="ECO:0000313" key="1">
    <source>
        <dbReference type="EMBL" id="KAJ7320890.1"/>
    </source>
</evidence>
<dbReference type="EMBL" id="JARIHO010000053">
    <property type="protein sequence ID" value="KAJ7320890.1"/>
    <property type="molecule type" value="Genomic_DNA"/>
</dbReference>
<organism evidence="1 2">
    <name type="scientific">Mycena albidolilacea</name>
    <dbReference type="NCBI Taxonomy" id="1033008"/>
    <lineage>
        <taxon>Eukaryota</taxon>
        <taxon>Fungi</taxon>
        <taxon>Dikarya</taxon>
        <taxon>Basidiomycota</taxon>
        <taxon>Agaricomycotina</taxon>
        <taxon>Agaricomycetes</taxon>
        <taxon>Agaricomycetidae</taxon>
        <taxon>Agaricales</taxon>
        <taxon>Marasmiineae</taxon>
        <taxon>Mycenaceae</taxon>
        <taxon>Mycena</taxon>
    </lineage>
</organism>
<keyword evidence="2" id="KW-1185">Reference proteome</keyword>
<proteinExistence type="predicted"/>
<comment type="caution">
    <text evidence="1">The sequence shown here is derived from an EMBL/GenBank/DDBJ whole genome shotgun (WGS) entry which is preliminary data.</text>
</comment>
<protein>
    <submittedName>
        <fullName evidence="1">Uncharacterized protein</fullName>
    </submittedName>
</protein>
<dbReference type="AlphaFoldDB" id="A0AAD7EG06"/>
<evidence type="ECO:0000313" key="2">
    <source>
        <dbReference type="Proteomes" id="UP001218218"/>
    </source>
</evidence>